<evidence type="ECO:0000256" key="3">
    <source>
        <dbReference type="ARBA" id="ARBA00011489"/>
    </source>
</evidence>
<evidence type="ECO:0000313" key="12">
    <source>
        <dbReference type="Proteomes" id="UP001152523"/>
    </source>
</evidence>
<feature type="compositionally biased region" description="Polar residues" evidence="9">
    <location>
        <begin position="177"/>
        <end position="193"/>
    </location>
</feature>
<evidence type="ECO:0000256" key="7">
    <source>
        <dbReference type="ARBA" id="ARBA00023136"/>
    </source>
</evidence>
<dbReference type="EMBL" id="CAMAPF010000073">
    <property type="protein sequence ID" value="CAH9092345.1"/>
    <property type="molecule type" value="Genomic_DNA"/>
</dbReference>
<protein>
    <recommendedName>
        <fullName evidence="8">CASP-like protein</fullName>
    </recommendedName>
</protein>
<proteinExistence type="inferred from homology"/>
<evidence type="ECO:0000256" key="2">
    <source>
        <dbReference type="ARBA" id="ARBA00007651"/>
    </source>
</evidence>
<dbReference type="Pfam" id="PF04535">
    <property type="entry name" value="CASP_dom"/>
    <property type="match status" value="1"/>
</dbReference>
<evidence type="ECO:0000313" key="11">
    <source>
        <dbReference type="EMBL" id="CAH9092345.1"/>
    </source>
</evidence>
<feature type="domain" description="Casparian strip membrane protein" evidence="10">
    <location>
        <begin position="299"/>
        <end position="433"/>
    </location>
</feature>
<feature type="transmembrane region" description="Helical" evidence="8">
    <location>
        <begin position="420"/>
        <end position="447"/>
    </location>
</feature>
<keyword evidence="5 8" id="KW-0812">Transmembrane</keyword>
<dbReference type="InterPro" id="IPR006702">
    <property type="entry name" value="CASP_dom"/>
</dbReference>
<evidence type="ECO:0000256" key="1">
    <source>
        <dbReference type="ARBA" id="ARBA00004651"/>
    </source>
</evidence>
<organism evidence="11 12">
    <name type="scientific">Cuscuta epithymum</name>
    <dbReference type="NCBI Taxonomy" id="186058"/>
    <lineage>
        <taxon>Eukaryota</taxon>
        <taxon>Viridiplantae</taxon>
        <taxon>Streptophyta</taxon>
        <taxon>Embryophyta</taxon>
        <taxon>Tracheophyta</taxon>
        <taxon>Spermatophyta</taxon>
        <taxon>Magnoliopsida</taxon>
        <taxon>eudicotyledons</taxon>
        <taxon>Gunneridae</taxon>
        <taxon>Pentapetalae</taxon>
        <taxon>asterids</taxon>
        <taxon>lamiids</taxon>
        <taxon>Solanales</taxon>
        <taxon>Convolvulaceae</taxon>
        <taxon>Cuscuteae</taxon>
        <taxon>Cuscuta</taxon>
        <taxon>Cuscuta subgen. Cuscuta</taxon>
    </lineage>
</organism>
<gene>
    <name evidence="11" type="ORF">CEPIT_LOCUS12064</name>
</gene>
<evidence type="ECO:0000256" key="5">
    <source>
        <dbReference type="ARBA" id="ARBA00022692"/>
    </source>
</evidence>
<comment type="caution">
    <text evidence="8">Lacks conserved residue(s) required for the propagation of feature annotation.</text>
</comment>
<name>A0AAV0D553_9ASTE</name>
<feature type="compositionally biased region" description="Polar residues" evidence="9">
    <location>
        <begin position="147"/>
        <end position="161"/>
    </location>
</feature>
<comment type="subcellular location">
    <subcellularLocation>
        <location evidence="1 8">Cell membrane</location>
        <topology evidence="1 8">Multi-pass membrane protein</topology>
    </subcellularLocation>
</comment>
<evidence type="ECO:0000256" key="6">
    <source>
        <dbReference type="ARBA" id="ARBA00022989"/>
    </source>
</evidence>
<evidence type="ECO:0000256" key="9">
    <source>
        <dbReference type="SAM" id="MobiDB-lite"/>
    </source>
</evidence>
<evidence type="ECO:0000256" key="8">
    <source>
        <dbReference type="RuleBase" id="RU361233"/>
    </source>
</evidence>
<keyword evidence="4 8" id="KW-1003">Cell membrane</keyword>
<dbReference type="Proteomes" id="UP001152523">
    <property type="component" value="Unassembled WGS sequence"/>
</dbReference>
<evidence type="ECO:0000256" key="4">
    <source>
        <dbReference type="ARBA" id="ARBA00022475"/>
    </source>
</evidence>
<evidence type="ECO:0000259" key="10">
    <source>
        <dbReference type="Pfam" id="PF04535"/>
    </source>
</evidence>
<feature type="compositionally biased region" description="Polar residues" evidence="9">
    <location>
        <begin position="205"/>
        <end position="223"/>
    </location>
</feature>
<comment type="subunit">
    <text evidence="3 8">Homodimer and heterodimers.</text>
</comment>
<reference evidence="11" key="1">
    <citation type="submission" date="2022-07" db="EMBL/GenBank/DDBJ databases">
        <authorList>
            <person name="Macas J."/>
            <person name="Novak P."/>
            <person name="Neumann P."/>
        </authorList>
    </citation>
    <scope>NUCLEOTIDE SEQUENCE</scope>
</reference>
<feature type="transmembrane region" description="Helical" evidence="8">
    <location>
        <begin position="344"/>
        <end position="368"/>
    </location>
</feature>
<comment type="similarity">
    <text evidence="2 8">Belongs to the Casparian strip membrane proteins (CASP) family.</text>
</comment>
<dbReference type="GO" id="GO:0005886">
    <property type="term" value="C:plasma membrane"/>
    <property type="evidence" value="ECO:0007669"/>
    <property type="project" value="UniProtKB-SubCell"/>
</dbReference>
<feature type="transmembrane region" description="Helical" evidence="8">
    <location>
        <begin position="304"/>
        <end position="324"/>
    </location>
</feature>
<feature type="compositionally biased region" description="Basic and acidic residues" evidence="9">
    <location>
        <begin position="1"/>
        <end position="15"/>
    </location>
</feature>
<dbReference type="PANTHER" id="PTHR33573:SF38">
    <property type="entry name" value="CASP-LIKE PROTEIN 4A1"/>
    <property type="match status" value="1"/>
</dbReference>
<keyword evidence="6 8" id="KW-1133">Transmembrane helix</keyword>
<keyword evidence="12" id="KW-1185">Reference proteome</keyword>
<dbReference type="PANTHER" id="PTHR33573">
    <property type="entry name" value="CASP-LIKE PROTEIN 4A4"/>
    <property type="match status" value="1"/>
</dbReference>
<feature type="region of interest" description="Disordered" evidence="9">
    <location>
        <begin position="1"/>
        <end position="230"/>
    </location>
</feature>
<comment type="caution">
    <text evidence="11">The sequence shown here is derived from an EMBL/GenBank/DDBJ whole genome shotgun (WGS) entry which is preliminary data.</text>
</comment>
<accession>A0AAV0D553</accession>
<sequence length="454" mass="49380">MESRKAEPISHRVTGEPDSVSHPLPDKADSGSQSHPNSDEPEKITASDSSPASSDEMEYKTPEPISRRAPGKPESVSHPVPAKSKAGSLWNLMETGEDAATDSPPACSNRMESKKRELASSPAAENPGYVSHSSSKTGKSDFHRNSQDTGKATASDSSLVSSLRRKTRKPEPGKATASASFPASNQNYTSSGDGVTEEQDLPPGESTQRSSISSDVSYLTQESSPREEKAITCLPAPAEMDPRQEVMVRRSSEPDSLALVVIDEYAGDVDGSAGGSRGSENRRKLKERLSTMRRSQREKKLKKAALGFRVFGFMLCLVSLSVMVADRRQGWAIDSFELYKEFRYSTTVNAIGVVYSGAQAIGLIYHFATGRNAFHHPFRHLFDFAVDQVITYLLISASSSSATRVDEWRSNWGKDMFPDMASASVTASFFAFLSLAFSSIISGYVLCTSRSMHT</sequence>
<dbReference type="AlphaFoldDB" id="A0AAV0D553"/>
<keyword evidence="7 8" id="KW-0472">Membrane</keyword>